<evidence type="ECO:0000313" key="2">
    <source>
        <dbReference type="Proteomes" id="UP000202086"/>
    </source>
</evidence>
<name>R4T8A5_9CAUD</name>
<dbReference type="GeneID" id="16193566"/>
<reference evidence="1 2" key="1">
    <citation type="submission" date="2012-12" db="EMBL/GenBank/DDBJ databases">
        <authorList>
            <person name="Sencilo A."/>
            <person name="Jacobs-Sera D."/>
            <person name="Russell D.A."/>
            <person name="Ko C."/>
            <person name="Atanasova N."/>
            <person name="Osterlund E."/>
            <person name="Oksanen H.M."/>
            <person name="Bamford D.H."/>
            <person name="Hatfull G.F."/>
            <person name="Roine E."/>
            <person name="Hendrix R.W."/>
        </authorList>
    </citation>
    <scope>NUCLEOTIDE SEQUENCE [LARGE SCALE GENOMIC DNA]</scope>
</reference>
<organism evidence="1 2">
    <name type="scientific">Haloarcula californiae tailed virus 1</name>
    <dbReference type="NCBI Taxonomy" id="1273746"/>
    <lineage>
        <taxon>Viruses</taxon>
        <taxon>Duplodnaviria</taxon>
        <taxon>Heunggongvirae</taxon>
        <taxon>Uroviricota</taxon>
        <taxon>Caudoviricetes</taxon>
        <taxon>Thumleimavirales</taxon>
        <taxon>Druskaviridae</taxon>
        <taxon>Hacavirus</taxon>
        <taxon>Hacavirus italiense</taxon>
        <taxon>Hacavirus HCTV1</taxon>
    </lineage>
</organism>
<proteinExistence type="predicted"/>
<sequence length="50" mass="6107">MTINDVTVYDNVYKTGSREVAGKVARSTVSAYEFWDDERRDEFWTWRLRW</sequence>
<accession>R4T8A5</accession>
<dbReference type="EMBL" id="KC292029">
    <property type="protein sequence ID" value="AGM12009.1"/>
    <property type="molecule type" value="Genomic_DNA"/>
</dbReference>
<dbReference type="RefSeq" id="YP_008059713.1">
    <property type="nucleotide sequence ID" value="NC_021330.1"/>
</dbReference>
<dbReference type="Proteomes" id="UP000202086">
    <property type="component" value="Segment"/>
</dbReference>
<gene>
    <name evidence="1" type="primary">152</name>
    <name evidence="1" type="ORF">DNAM5_152</name>
</gene>
<protein>
    <submittedName>
        <fullName evidence="1">Uncharacterized protein</fullName>
    </submittedName>
</protein>
<evidence type="ECO:0000313" key="1">
    <source>
        <dbReference type="EMBL" id="AGM12009.1"/>
    </source>
</evidence>
<keyword evidence="2" id="KW-1185">Reference proteome</keyword>
<dbReference type="KEGG" id="vg:16193566"/>